<dbReference type="Proteomes" id="UP001500621">
    <property type="component" value="Unassembled WGS sequence"/>
</dbReference>
<feature type="coiled-coil region" evidence="1">
    <location>
        <begin position="36"/>
        <end position="70"/>
    </location>
</feature>
<gene>
    <name evidence="4" type="ORF">GCM10023226_30760</name>
</gene>
<accession>A0ABP8WJY9</accession>
<feature type="transmembrane region" description="Helical" evidence="3">
    <location>
        <begin position="6"/>
        <end position="28"/>
    </location>
</feature>
<feature type="compositionally biased region" description="Basic and acidic residues" evidence="2">
    <location>
        <begin position="156"/>
        <end position="171"/>
    </location>
</feature>
<dbReference type="RefSeq" id="WP_345267416.1">
    <property type="nucleotide sequence ID" value="NZ_BAABIM010000003.1"/>
</dbReference>
<name>A0ABP8WJY9_9ACTN</name>
<comment type="caution">
    <text evidence="4">The sequence shown here is derived from an EMBL/GenBank/DDBJ whole genome shotgun (WGS) entry which is preliminary data.</text>
</comment>
<sequence length="178" mass="19624">MQQWSVPGWAVVGVVAAVVVVAGACLLLTVSLRRERARTAQALARAEADAAALRTQLSGIEQELAASQQVGRQVEDREYVITRLGEEAEVRVPQGPAAPVVPAPVFADLVLRETAVQTGAFVAGLRRALSPEVRHRIRFEMRREVKRARKQRKTERRTAVREWQARQRAGVDLDESAA</sequence>
<dbReference type="EMBL" id="BAABIM010000003">
    <property type="protein sequence ID" value="GAA4690741.1"/>
    <property type="molecule type" value="Genomic_DNA"/>
</dbReference>
<keyword evidence="5" id="KW-1185">Reference proteome</keyword>
<keyword evidence="3" id="KW-0472">Membrane</keyword>
<organism evidence="4 5">
    <name type="scientific">Nocardioides nanhaiensis</name>
    <dbReference type="NCBI Taxonomy" id="1476871"/>
    <lineage>
        <taxon>Bacteria</taxon>
        <taxon>Bacillati</taxon>
        <taxon>Actinomycetota</taxon>
        <taxon>Actinomycetes</taxon>
        <taxon>Propionibacteriales</taxon>
        <taxon>Nocardioidaceae</taxon>
        <taxon>Nocardioides</taxon>
    </lineage>
</organism>
<evidence type="ECO:0000256" key="1">
    <source>
        <dbReference type="SAM" id="Coils"/>
    </source>
</evidence>
<protein>
    <submittedName>
        <fullName evidence="4">Uncharacterized protein</fullName>
    </submittedName>
</protein>
<keyword evidence="3" id="KW-1133">Transmembrane helix</keyword>
<evidence type="ECO:0000313" key="5">
    <source>
        <dbReference type="Proteomes" id="UP001500621"/>
    </source>
</evidence>
<keyword evidence="3" id="KW-0812">Transmembrane</keyword>
<evidence type="ECO:0000313" key="4">
    <source>
        <dbReference type="EMBL" id="GAA4690741.1"/>
    </source>
</evidence>
<reference evidence="5" key="1">
    <citation type="journal article" date="2019" name="Int. J. Syst. Evol. Microbiol.">
        <title>The Global Catalogue of Microorganisms (GCM) 10K type strain sequencing project: providing services to taxonomists for standard genome sequencing and annotation.</title>
        <authorList>
            <consortium name="The Broad Institute Genomics Platform"/>
            <consortium name="The Broad Institute Genome Sequencing Center for Infectious Disease"/>
            <person name="Wu L."/>
            <person name="Ma J."/>
        </authorList>
    </citation>
    <scope>NUCLEOTIDE SEQUENCE [LARGE SCALE GENOMIC DNA]</scope>
    <source>
        <strain evidence="5">JCM 18127</strain>
    </source>
</reference>
<evidence type="ECO:0000256" key="3">
    <source>
        <dbReference type="SAM" id="Phobius"/>
    </source>
</evidence>
<keyword evidence="1" id="KW-0175">Coiled coil</keyword>
<proteinExistence type="predicted"/>
<feature type="region of interest" description="Disordered" evidence="2">
    <location>
        <begin position="149"/>
        <end position="178"/>
    </location>
</feature>
<evidence type="ECO:0000256" key="2">
    <source>
        <dbReference type="SAM" id="MobiDB-lite"/>
    </source>
</evidence>